<name>A0A226E420_FOLCA</name>
<organism evidence="1 2">
    <name type="scientific">Folsomia candida</name>
    <name type="common">Springtail</name>
    <dbReference type="NCBI Taxonomy" id="158441"/>
    <lineage>
        <taxon>Eukaryota</taxon>
        <taxon>Metazoa</taxon>
        <taxon>Ecdysozoa</taxon>
        <taxon>Arthropoda</taxon>
        <taxon>Hexapoda</taxon>
        <taxon>Collembola</taxon>
        <taxon>Entomobryomorpha</taxon>
        <taxon>Isotomoidea</taxon>
        <taxon>Isotomidae</taxon>
        <taxon>Proisotominae</taxon>
        <taxon>Folsomia</taxon>
    </lineage>
</organism>
<proteinExistence type="predicted"/>
<evidence type="ECO:0000313" key="1">
    <source>
        <dbReference type="EMBL" id="OXA52028.1"/>
    </source>
</evidence>
<dbReference type="EMBL" id="LNIX01000007">
    <property type="protein sequence ID" value="OXA52028.1"/>
    <property type="molecule type" value="Genomic_DNA"/>
</dbReference>
<protein>
    <submittedName>
        <fullName evidence="1">Uncharacterized protein</fullName>
    </submittedName>
</protein>
<sequence>MWQVESEMKVPQSYNLENGRGSELSEKMKCRGRKETWAISEEPTKMMIIMKVTTQLSPPFSLLLPSTSLIAHGIHSSSHLRLQNILVYRYTNVPRRKPMKGREKESLEKR</sequence>
<dbReference type="Proteomes" id="UP000198287">
    <property type="component" value="Unassembled WGS sequence"/>
</dbReference>
<reference evidence="1 2" key="1">
    <citation type="submission" date="2015-12" db="EMBL/GenBank/DDBJ databases">
        <title>The genome of Folsomia candida.</title>
        <authorList>
            <person name="Faddeeva A."/>
            <person name="Derks M.F."/>
            <person name="Anvar Y."/>
            <person name="Smit S."/>
            <person name="Van Straalen N."/>
            <person name="Roelofs D."/>
        </authorList>
    </citation>
    <scope>NUCLEOTIDE SEQUENCE [LARGE SCALE GENOMIC DNA]</scope>
    <source>
        <strain evidence="1 2">VU population</strain>
        <tissue evidence="1">Whole body</tissue>
    </source>
</reference>
<gene>
    <name evidence="1" type="ORF">Fcan01_13154</name>
</gene>
<keyword evidence="2" id="KW-1185">Reference proteome</keyword>
<accession>A0A226E420</accession>
<dbReference type="AlphaFoldDB" id="A0A226E420"/>
<comment type="caution">
    <text evidence="1">The sequence shown here is derived from an EMBL/GenBank/DDBJ whole genome shotgun (WGS) entry which is preliminary data.</text>
</comment>
<evidence type="ECO:0000313" key="2">
    <source>
        <dbReference type="Proteomes" id="UP000198287"/>
    </source>
</evidence>